<dbReference type="InterPro" id="IPR004360">
    <property type="entry name" value="Glyas_Fos-R_dOase_dom"/>
</dbReference>
<dbReference type="InterPro" id="IPR029068">
    <property type="entry name" value="Glyas_Bleomycin-R_OHBP_Dase"/>
</dbReference>
<dbReference type="InterPro" id="IPR037523">
    <property type="entry name" value="VOC_core"/>
</dbReference>
<dbReference type="GO" id="GO:0006749">
    <property type="term" value="P:glutathione metabolic process"/>
    <property type="evidence" value="ECO:0007669"/>
    <property type="project" value="TreeGrafter"/>
</dbReference>
<dbReference type="PANTHER" id="PTHR11571">
    <property type="entry name" value="GLUTATHIONE S-TRANSFERASE"/>
    <property type="match status" value="1"/>
</dbReference>
<dbReference type="Gene3D" id="3.10.180.10">
    <property type="entry name" value="2,3-Dihydroxybiphenyl 1,2-Dioxygenase, domain 1"/>
    <property type="match status" value="1"/>
</dbReference>
<comment type="caution">
    <text evidence="4">The sequence shown here is derived from an EMBL/GenBank/DDBJ whole genome shotgun (WGS) entry which is preliminary data.</text>
</comment>
<dbReference type="Gene3D" id="3.40.30.10">
    <property type="entry name" value="Glutaredoxin"/>
    <property type="match status" value="1"/>
</dbReference>
<sequence>MTKRSPTATAAVEDVDMKAVDQSAKKTKVDNAVYAYPKDEYTVHSDFLKNSRFEVLYMATRARAEPIRYILEYVGANYSSDTPVDWPKGKTEAPFGCLPLLTHFKPDGTNLTIPEVPALCRYIGRLFGLVGETLEEDAIVDACFHAATDNVLNVMMTEIWMKPDPTDKQCINTAFEKMTPFFDGIEKYLVKNGSNGYLLRESTTYAEFPWYDWLQYFYADYPENMKTFVSDTVRPATRKLFERLDSNPRIRAYIDGGRWEYRPAAPLVGLYSTGVFVKDWERAFEFYSKTLSLECVLNVQPAEGGRYMEFITNAQARTKLTVYCLGKDEKFESNGNTDICFSVRSVQETHDRLVKKGVVFKMPPTKLPWGEMAQLIDPEGNTLAITGI</sequence>
<dbReference type="AlphaFoldDB" id="A0A9P6PXN3"/>
<dbReference type="EMBL" id="JAAAJA010000362">
    <property type="protein sequence ID" value="KAG0255194.1"/>
    <property type="molecule type" value="Genomic_DNA"/>
</dbReference>
<dbReference type="InterPro" id="IPR036282">
    <property type="entry name" value="Glutathione-S-Trfase_C_sf"/>
</dbReference>
<feature type="domain" description="GST N-terminal" evidence="1">
    <location>
        <begin position="51"/>
        <end position="131"/>
    </location>
</feature>
<reference evidence="4" key="1">
    <citation type="journal article" date="2020" name="Fungal Divers.">
        <title>Resolving the Mortierellaceae phylogeny through synthesis of multi-gene phylogenetics and phylogenomics.</title>
        <authorList>
            <person name="Vandepol N."/>
            <person name="Liber J."/>
            <person name="Desiro A."/>
            <person name="Na H."/>
            <person name="Kennedy M."/>
            <person name="Barry K."/>
            <person name="Grigoriev I.V."/>
            <person name="Miller A.N."/>
            <person name="O'Donnell K."/>
            <person name="Stajich J.E."/>
            <person name="Bonito G."/>
        </authorList>
    </citation>
    <scope>NUCLEOTIDE SEQUENCE</scope>
    <source>
        <strain evidence="4">KOD948</strain>
    </source>
</reference>
<protein>
    <submittedName>
        <fullName evidence="4">Uncharacterized protein</fullName>
    </submittedName>
</protein>
<dbReference type="SUPFAM" id="SSF54593">
    <property type="entry name" value="Glyoxalase/Bleomycin resistance protein/Dihydroxybiphenyl dioxygenase"/>
    <property type="match status" value="1"/>
</dbReference>
<dbReference type="OrthoDB" id="414243at2759"/>
<dbReference type="Gene3D" id="1.20.1050.10">
    <property type="match status" value="1"/>
</dbReference>
<feature type="domain" description="VOC" evidence="3">
    <location>
        <begin position="269"/>
        <end position="388"/>
    </location>
</feature>
<evidence type="ECO:0000259" key="3">
    <source>
        <dbReference type="PROSITE" id="PS51819"/>
    </source>
</evidence>
<dbReference type="Proteomes" id="UP000726737">
    <property type="component" value="Unassembled WGS sequence"/>
</dbReference>
<dbReference type="PROSITE" id="PS50405">
    <property type="entry name" value="GST_CTER"/>
    <property type="match status" value="1"/>
</dbReference>
<name>A0A9P6PXN3_9FUNG</name>
<evidence type="ECO:0000259" key="1">
    <source>
        <dbReference type="PROSITE" id="PS50404"/>
    </source>
</evidence>
<dbReference type="InterPro" id="IPR050213">
    <property type="entry name" value="GST_superfamily"/>
</dbReference>
<keyword evidence="5" id="KW-1185">Reference proteome</keyword>
<dbReference type="PROSITE" id="PS51819">
    <property type="entry name" value="VOC"/>
    <property type="match status" value="1"/>
</dbReference>
<gene>
    <name evidence="4" type="ORF">BG011_005284</name>
</gene>
<dbReference type="InterPro" id="IPR004045">
    <property type="entry name" value="Glutathione_S-Trfase_N"/>
</dbReference>
<dbReference type="Pfam" id="PF00903">
    <property type="entry name" value="Glyoxalase"/>
    <property type="match status" value="1"/>
</dbReference>
<evidence type="ECO:0000313" key="5">
    <source>
        <dbReference type="Proteomes" id="UP000726737"/>
    </source>
</evidence>
<dbReference type="SFLD" id="SFLDS00019">
    <property type="entry name" value="Glutathione_Transferase_(cytos"/>
    <property type="match status" value="1"/>
</dbReference>
<organism evidence="4 5">
    <name type="scientific">Mortierella polycephala</name>
    <dbReference type="NCBI Taxonomy" id="41804"/>
    <lineage>
        <taxon>Eukaryota</taxon>
        <taxon>Fungi</taxon>
        <taxon>Fungi incertae sedis</taxon>
        <taxon>Mucoromycota</taxon>
        <taxon>Mortierellomycotina</taxon>
        <taxon>Mortierellomycetes</taxon>
        <taxon>Mortierellales</taxon>
        <taxon>Mortierellaceae</taxon>
        <taxon>Mortierella</taxon>
    </lineage>
</organism>
<dbReference type="InterPro" id="IPR040079">
    <property type="entry name" value="Glutathione_S-Trfase"/>
</dbReference>
<accession>A0A9P6PXN3</accession>
<evidence type="ECO:0000259" key="2">
    <source>
        <dbReference type="PROSITE" id="PS50405"/>
    </source>
</evidence>
<dbReference type="PROSITE" id="PS50404">
    <property type="entry name" value="GST_NTER"/>
    <property type="match status" value="1"/>
</dbReference>
<evidence type="ECO:0000313" key="4">
    <source>
        <dbReference type="EMBL" id="KAG0255194.1"/>
    </source>
</evidence>
<dbReference type="SUPFAM" id="SSF52833">
    <property type="entry name" value="Thioredoxin-like"/>
    <property type="match status" value="1"/>
</dbReference>
<dbReference type="GO" id="GO:0004364">
    <property type="term" value="F:glutathione transferase activity"/>
    <property type="evidence" value="ECO:0007669"/>
    <property type="project" value="TreeGrafter"/>
</dbReference>
<dbReference type="InterPro" id="IPR004046">
    <property type="entry name" value="GST_C"/>
</dbReference>
<dbReference type="Pfam" id="PF14497">
    <property type="entry name" value="GST_C_3"/>
    <property type="match status" value="1"/>
</dbReference>
<feature type="domain" description="GST C-terminal" evidence="2">
    <location>
        <begin position="133"/>
        <end position="267"/>
    </location>
</feature>
<dbReference type="InterPro" id="IPR010987">
    <property type="entry name" value="Glutathione-S-Trfase_C-like"/>
</dbReference>
<proteinExistence type="predicted"/>
<dbReference type="SUPFAM" id="SSF47616">
    <property type="entry name" value="GST C-terminal domain-like"/>
    <property type="match status" value="1"/>
</dbReference>
<dbReference type="InterPro" id="IPR036249">
    <property type="entry name" value="Thioredoxin-like_sf"/>
</dbReference>